<keyword evidence="1" id="KW-1133">Transmembrane helix</keyword>
<sequence>MRNLQEIFSNREISLLIWIGILILFLLAQKATRNSWANVVRLLFGKYFIGIYLTLGVYLYGIFSLLKLLNFWTSADIKDSIFWLFSVAFVLVFSVNKAKDSNYFKAIIIDTMKMIVVLEFVINFFTFGLVSELILLPLLIFIVLLQAVAELDLKNAQVARLLTNLTAIFGFGLLFFSIYKMAIGYSDFFKLGTLHSFILPILLTVLLLPYLYCLSLYSIYESYFIRLDFMTVRKEKVKAVKWCIRKRAHLNINRLNRIIERFDKRVFYDETNLKEYVKLISKRERVSG</sequence>
<name>A0ABP3YCZ6_9BACT</name>
<dbReference type="EMBL" id="BAAAFI010000010">
    <property type="protein sequence ID" value="GAA0879286.1"/>
    <property type="molecule type" value="Genomic_DNA"/>
</dbReference>
<dbReference type="Proteomes" id="UP001500469">
    <property type="component" value="Unassembled WGS sequence"/>
</dbReference>
<comment type="caution">
    <text evidence="2">The sequence shown here is derived from an EMBL/GenBank/DDBJ whole genome shotgun (WGS) entry which is preliminary data.</text>
</comment>
<accession>A0ABP3YCZ6</accession>
<evidence type="ECO:0000313" key="2">
    <source>
        <dbReference type="EMBL" id="GAA0879286.1"/>
    </source>
</evidence>
<feature type="transmembrane region" description="Helical" evidence="1">
    <location>
        <begin position="161"/>
        <end position="185"/>
    </location>
</feature>
<keyword evidence="1" id="KW-0812">Transmembrane</keyword>
<feature type="transmembrane region" description="Helical" evidence="1">
    <location>
        <begin position="49"/>
        <end position="69"/>
    </location>
</feature>
<feature type="transmembrane region" description="Helical" evidence="1">
    <location>
        <begin position="12"/>
        <end position="29"/>
    </location>
</feature>
<feature type="transmembrane region" description="Helical" evidence="1">
    <location>
        <begin position="197"/>
        <end position="220"/>
    </location>
</feature>
<gene>
    <name evidence="2" type="ORF">GCM10009119_22540</name>
</gene>
<keyword evidence="3" id="KW-1185">Reference proteome</keyword>
<proteinExistence type="predicted"/>
<dbReference type="RefSeq" id="WP_343851536.1">
    <property type="nucleotide sequence ID" value="NZ_BAAAFI010000010.1"/>
</dbReference>
<reference evidence="3" key="1">
    <citation type="journal article" date="2019" name="Int. J. Syst. Evol. Microbiol.">
        <title>The Global Catalogue of Microorganisms (GCM) 10K type strain sequencing project: providing services to taxonomists for standard genome sequencing and annotation.</title>
        <authorList>
            <consortium name="The Broad Institute Genomics Platform"/>
            <consortium name="The Broad Institute Genome Sequencing Center for Infectious Disease"/>
            <person name="Wu L."/>
            <person name="Ma J."/>
        </authorList>
    </citation>
    <scope>NUCLEOTIDE SEQUENCE [LARGE SCALE GENOMIC DNA]</scope>
    <source>
        <strain evidence="3">JCM 16112</strain>
    </source>
</reference>
<feature type="transmembrane region" description="Helical" evidence="1">
    <location>
        <begin position="81"/>
        <end position="98"/>
    </location>
</feature>
<evidence type="ECO:0000313" key="3">
    <source>
        <dbReference type="Proteomes" id="UP001500469"/>
    </source>
</evidence>
<protein>
    <submittedName>
        <fullName evidence="2">Uncharacterized protein</fullName>
    </submittedName>
</protein>
<keyword evidence="1" id="KW-0472">Membrane</keyword>
<feature type="transmembrane region" description="Helical" evidence="1">
    <location>
        <begin position="120"/>
        <end position="149"/>
    </location>
</feature>
<evidence type="ECO:0000256" key="1">
    <source>
        <dbReference type="SAM" id="Phobius"/>
    </source>
</evidence>
<organism evidence="2 3">
    <name type="scientific">Algoriphagus jejuensis</name>
    <dbReference type="NCBI Taxonomy" id="419934"/>
    <lineage>
        <taxon>Bacteria</taxon>
        <taxon>Pseudomonadati</taxon>
        <taxon>Bacteroidota</taxon>
        <taxon>Cytophagia</taxon>
        <taxon>Cytophagales</taxon>
        <taxon>Cyclobacteriaceae</taxon>
        <taxon>Algoriphagus</taxon>
    </lineage>
</organism>